<dbReference type="eggNOG" id="KOG4773">
    <property type="taxonomic scope" value="Eukaryota"/>
</dbReference>
<dbReference type="CDD" id="cd11810">
    <property type="entry name" value="SH3_RUSC1_like"/>
    <property type="match status" value="1"/>
</dbReference>
<feature type="domain" description="PX" evidence="6">
    <location>
        <begin position="21"/>
        <end position="137"/>
    </location>
</feature>
<gene>
    <name evidence="7" type="ORF">PTSG_00831</name>
</gene>
<dbReference type="GO" id="GO:0035091">
    <property type="term" value="F:phosphatidylinositol binding"/>
    <property type="evidence" value="ECO:0007669"/>
    <property type="project" value="InterPro"/>
</dbReference>
<feature type="domain" description="SH3" evidence="4">
    <location>
        <begin position="170"/>
        <end position="230"/>
    </location>
</feature>
<dbReference type="KEGG" id="sre:PTSG_00831"/>
<dbReference type="Gene3D" id="1.20.900.10">
    <property type="entry name" value="Dbl homology (DH) domain"/>
    <property type="match status" value="1"/>
</dbReference>
<feature type="domain" description="DH" evidence="5">
    <location>
        <begin position="242"/>
        <end position="418"/>
    </location>
</feature>
<dbReference type="Gene3D" id="3.30.1520.10">
    <property type="entry name" value="Phox-like domain"/>
    <property type="match status" value="1"/>
</dbReference>
<evidence type="ECO:0000313" key="7">
    <source>
        <dbReference type="EMBL" id="EGD76124.1"/>
    </source>
</evidence>
<feature type="compositionally biased region" description="Low complexity" evidence="3">
    <location>
        <begin position="439"/>
        <end position="454"/>
    </location>
</feature>
<dbReference type="PROSITE" id="PS50195">
    <property type="entry name" value="PX"/>
    <property type="match status" value="1"/>
</dbReference>
<dbReference type="EMBL" id="GL832956">
    <property type="protein sequence ID" value="EGD76124.1"/>
    <property type="molecule type" value="Genomic_DNA"/>
</dbReference>
<dbReference type="SMART" id="SM00325">
    <property type="entry name" value="RhoGEF"/>
    <property type="match status" value="1"/>
</dbReference>
<reference evidence="7" key="1">
    <citation type="submission" date="2009-08" db="EMBL/GenBank/DDBJ databases">
        <title>Annotation of Salpingoeca rosetta.</title>
        <authorList>
            <consortium name="The Broad Institute Genome Sequencing Platform"/>
            <person name="Russ C."/>
            <person name="Cuomo C."/>
            <person name="Burger G."/>
            <person name="Gray M.W."/>
            <person name="Holland P.W.H."/>
            <person name="King N."/>
            <person name="Lang F.B.F."/>
            <person name="Roger A.J."/>
            <person name="Ruiz-Trillo I."/>
            <person name="Young S.K."/>
            <person name="Zeng Q."/>
            <person name="Gargeya S."/>
            <person name="Alvarado L."/>
            <person name="Berlin A."/>
            <person name="Chapman S.B."/>
            <person name="Chen Z."/>
            <person name="Freedman E."/>
            <person name="Gellesch M."/>
            <person name="Goldberg J."/>
            <person name="Griggs A."/>
            <person name="Gujja S."/>
            <person name="Heilman E."/>
            <person name="Heiman D."/>
            <person name="Howarth C."/>
            <person name="Mehta T."/>
            <person name="Neiman D."/>
            <person name="Pearson M."/>
            <person name="Roberts A."/>
            <person name="Saif S."/>
            <person name="Shea T."/>
            <person name="Shenoy N."/>
            <person name="Sisk P."/>
            <person name="Stolte C."/>
            <person name="Sykes S."/>
            <person name="White J."/>
            <person name="Yandava C."/>
            <person name="Haas B."/>
            <person name="Nusbaum C."/>
            <person name="Birren B."/>
        </authorList>
    </citation>
    <scope>NUCLEOTIDE SEQUENCE [LARGE SCALE GENOMIC DNA]</scope>
    <source>
        <strain evidence="7">ATCC 50818</strain>
    </source>
</reference>
<dbReference type="CDD" id="cd06093">
    <property type="entry name" value="PX_domain"/>
    <property type="match status" value="1"/>
</dbReference>
<feature type="compositionally biased region" description="Polar residues" evidence="3">
    <location>
        <begin position="540"/>
        <end position="553"/>
    </location>
</feature>
<dbReference type="InterPro" id="IPR001683">
    <property type="entry name" value="PX_dom"/>
</dbReference>
<evidence type="ECO:0000256" key="1">
    <source>
        <dbReference type="ARBA" id="ARBA00022443"/>
    </source>
</evidence>
<dbReference type="GO" id="GO:0016477">
    <property type="term" value="P:cell migration"/>
    <property type="evidence" value="ECO:0007669"/>
    <property type="project" value="TreeGrafter"/>
</dbReference>
<dbReference type="InterPro" id="IPR035899">
    <property type="entry name" value="DBL_dom_sf"/>
</dbReference>
<dbReference type="InterPro" id="IPR000219">
    <property type="entry name" value="DH_dom"/>
</dbReference>
<dbReference type="OMA" id="MRPFQRV"/>
<dbReference type="SUPFAM" id="SSF64268">
    <property type="entry name" value="PX domain"/>
    <property type="match status" value="1"/>
</dbReference>
<feature type="region of interest" description="Disordered" evidence="3">
    <location>
        <begin position="439"/>
        <end position="642"/>
    </location>
</feature>
<dbReference type="SMART" id="SM00326">
    <property type="entry name" value="SH3"/>
    <property type="match status" value="1"/>
</dbReference>
<dbReference type="GO" id="GO:0005737">
    <property type="term" value="C:cytoplasm"/>
    <property type="evidence" value="ECO:0007669"/>
    <property type="project" value="TreeGrafter"/>
</dbReference>
<evidence type="ECO:0000256" key="3">
    <source>
        <dbReference type="SAM" id="MobiDB-lite"/>
    </source>
</evidence>
<evidence type="ECO:0000313" key="8">
    <source>
        <dbReference type="Proteomes" id="UP000007799"/>
    </source>
</evidence>
<feature type="compositionally biased region" description="Pro residues" evidence="3">
    <location>
        <begin position="629"/>
        <end position="642"/>
    </location>
</feature>
<feature type="compositionally biased region" description="Low complexity" evidence="3">
    <location>
        <begin position="525"/>
        <end position="539"/>
    </location>
</feature>
<accession>F2TXL5</accession>
<dbReference type="PANTHER" id="PTHR45818:SF3">
    <property type="entry name" value="PROTEIN VAV"/>
    <property type="match status" value="1"/>
</dbReference>
<dbReference type="SUPFAM" id="SSF50044">
    <property type="entry name" value="SH3-domain"/>
    <property type="match status" value="1"/>
</dbReference>
<keyword evidence="8" id="KW-1185">Reference proteome</keyword>
<evidence type="ECO:0000259" key="6">
    <source>
        <dbReference type="PROSITE" id="PS50195"/>
    </source>
</evidence>
<organism evidence="8">
    <name type="scientific">Salpingoeca rosetta (strain ATCC 50818 / BSB-021)</name>
    <dbReference type="NCBI Taxonomy" id="946362"/>
    <lineage>
        <taxon>Eukaryota</taxon>
        <taxon>Choanoflagellata</taxon>
        <taxon>Craspedida</taxon>
        <taxon>Salpingoecidae</taxon>
        <taxon>Salpingoeca</taxon>
    </lineage>
</organism>
<dbReference type="Gene3D" id="2.30.30.40">
    <property type="entry name" value="SH3 Domains"/>
    <property type="match status" value="1"/>
</dbReference>
<dbReference type="Proteomes" id="UP000007799">
    <property type="component" value="Unassembled WGS sequence"/>
</dbReference>
<evidence type="ECO:0000256" key="2">
    <source>
        <dbReference type="PROSITE-ProRule" id="PRU00192"/>
    </source>
</evidence>
<dbReference type="PANTHER" id="PTHR45818">
    <property type="entry name" value="PROTEIN VAV"/>
    <property type="match status" value="1"/>
</dbReference>
<dbReference type="InterPro" id="IPR036028">
    <property type="entry name" value="SH3-like_dom_sf"/>
</dbReference>
<dbReference type="InParanoid" id="F2TXL5"/>
<dbReference type="Pfam" id="PF00018">
    <property type="entry name" value="SH3_1"/>
    <property type="match status" value="1"/>
</dbReference>
<feature type="compositionally biased region" description="Pro residues" evidence="3">
    <location>
        <begin position="455"/>
        <end position="504"/>
    </location>
</feature>
<feature type="compositionally biased region" description="Pro residues" evidence="3">
    <location>
        <begin position="570"/>
        <end position="606"/>
    </location>
</feature>
<dbReference type="InterPro" id="IPR001452">
    <property type="entry name" value="SH3_domain"/>
</dbReference>
<dbReference type="SUPFAM" id="SSF48065">
    <property type="entry name" value="DBL homology domain (DH-domain)"/>
    <property type="match status" value="1"/>
</dbReference>
<dbReference type="PROSITE" id="PS50010">
    <property type="entry name" value="DH_2"/>
    <property type="match status" value="1"/>
</dbReference>
<evidence type="ECO:0000259" key="4">
    <source>
        <dbReference type="PROSITE" id="PS50002"/>
    </source>
</evidence>
<evidence type="ECO:0000259" key="5">
    <source>
        <dbReference type="PROSITE" id="PS50010"/>
    </source>
</evidence>
<dbReference type="RefSeq" id="XP_004998299.1">
    <property type="nucleotide sequence ID" value="XM_004998242.1"/>
</dbReference>
<keyword evidence="1 2" id="KW-0728">SH3 domain</keyword>
<dbReference type="eggNOG" id="KOG3518">
    <property type="taxonomic scope" value="Eukaryota"/>
</dbReference>
<proteinExistence type="predicted"/>
<dbReference type="OrthoDB" id="10255964at2759"/>
<dbReference type="AlphaFoldDB" id="F2TXL5"/>
<protein>
    <submittedName>
        <fullName evidence="7">Uncharacterized protein</fullName>
    </submittedName>
</protein>
<dbReference type="Pfam" id="PF00621">
    <property type="entry name" value="RhoGEF"/>
    <property type="match status" value="1"/>
</dbReference>
<dbReference type="GO" id="GO:0005085">
    <property type="term" value="F:guanyl-nucleotide exchange factor activity"/>
    <property type="evidence" value="ECO:0007669"/>
    <property type="project" value="InterPro"/>
</dbReference>
<dbReference type="STRING" id="946362.F2TXL5"/>
<dbReference type="GeneID" id="16078894"/>
<sequence length="642" mass="68762">MMKGVGAGGGDGGGGGGGGGGRVVEFAIPSAEKRREGGKHYVYEIVVTYEGGTKVRIWRRYSQFDALRDTIQDILGPEQPLPRLTRKLYLKRSAVHEVAIHRQPKLIRFLKQLLPLLADDMKLSTVLTYFLTPTDADKARAKLPDPDTLLRFDGQHVHRRRRASDQQGGMGPVKVKALMDVVPEDSGEELAFREGDILTVIARYDDGWLECTLNDTKGLVSPEYVEEADASEGGGSGQHSVKPTSAVEELLTTERQYLQNLVEVRDTFFPVLRGLVSAPEAKVLFNNWAELIPLHEACVQDLEASAGDLNATLTRHFQTFEGPYCRYCAGIPAAQDLYQAKCNDKAFAKFEASFPTLNKPTLNHFMRPFQRVLKYPLLLREVVSSTDLDMSSAVDAASRLAEQANLNMNNPQHRLNKEDISGPEGVQRAALLSSTSDVLASSSSSSSSSAVALRPPAPPSTAKPGLVSPPPPPPPPTSKPQPPPAHRPPPPAHKPQPSPPPPPSSSSSSPLPAQRKTAIRPPLPTASTAASTTTPSSSLQHQAGLQNDQSAVTSLPPPPPSKPRPKAAITPPPPPAHKPPPPAHKPPPAAAHKPPPPAHKPPPPAKPAALSSSKPAKPPKPAALRRPPLKPTPPTPPPPPTP</sequence>
<dbReference type="InterPro" id="IPR036871">
    <property type="entry name" value="PX_dom_sf"/>
</dbReference>
<name>F2TXL5_SALR5</name>
<dbReference type="PROSITE" id="PS50002">
    <property type="entry name" value="SH3"/>
    <property type="match status" value="1"/>
</dbReference>